<name>A0AA39QRW6_9LECA</name>
<dbReference type="PANTHER" id="PTHR39596">
    <property type="match status" value="1"/>
</dbReference>
<evidence type="ECO:0000313" key="2">
    <source>
        <dbReference type="EMBL" id="KAK0508042.1"/>
    </source>
</evidence>
<organism evidence="2 3">
    <name type="scientific">Cladonia borealis</name>
    <dbReference type="NCBI Taxonomy" id="184061"/>
    <lineage>
        <taxon>Eukaryota</taxon>
        <taxon>Fungi</taxon>
        <taxon>Dikarya</taxon>
        <taxon>Ascomycota</taxon>
        <taxon>Pezizomycotina</taxon>
        <taxon>Lecanoromycetes</taxon>
        <taxon>OSLEUM clade</taxon>
        <taxon>Lecanoromycetidae</taxon>
        <taxon>Lecanorales</taxon>
        <taxon>Lecanorineae</taxon>
        <taxon>Cladoniaceae</taxon>
        <taxon>Cladonia</taxon>
    </lineage>
</organism>
<feature type="domain" description="Heterokaryon incompatibility" evidence="1">
    <location>
        <begin position="382"/>
        <end position="457"/>
    </location>
</feature>
<evidence type="ECO:0000313" key="3">
    <source>
        <dbReference type="Proteomes" id="UP001166286"/>
    </source>
</evidence>
<dbReference type="Pfam" id="PF06985">
    <property type="entry name" value="HET"/>
    <property type="match status" value="1"/>
</dbReference>
<sequence length="721" mass="81741">MMEHLLDICDTESFLREREILKAQTLLSKCDCSNTSTNDNDNLYELTEPRFRWLGFEATNVQHHTIPSHVDEGVAEAFLNYDKASGWNTSIIFDTGALEDAHGTFANSGLGAMETSRQLAGFIQHWLYVRLLEVALGKQIKSSFLTRRAKDQLLYLDSRRINFALAAWIEDSKEMKASDKFKMIHTVRSCCTIVLEALFEYLSINGGPTDGPGEPFKTYDITHFPELHKLLLDMAPAIIALNEAILQSLQLLGDETPIHIFPTYYSTIFTSRNARLQQRGWCPVIISRFQQTMPSSVLAYFDASQLENPAKGHESCSDTTCRRNNVDTDTYQQQHCVEGCSCLKVSPVFQEVTTAIRKEQIPVISISNREKLATSIARDTPYVAISHVWADGLGSTTEQGIYWCQAKRLSSFASDAAGLGTPFWVDSLCIPEASEYRKEAIAMMKSVYQNATKVVVVDRSICRQSSQQTIMSLIYIVAASSWMQRLWTYQEAYLASSILLAFSDRLVNLQELVQRAIRMAAVPSAQQLLSGLCEPLIFELLSLVPQPQASQRLPISRVLDVMRSRSTSRKSDETIAVSAVLNVDTRKLLRMDGDERMITLFLQVSRVPWLILFDKRPKVLREPYRWMPSTFLCWTVDALDVSTKNPVYAYCTKEGLKARIVVLELDSELDLHSHTTFYINTNGTWLELESRDQKFSVSVDAKVKMLLYRACHPYYGKKRNT</sequence>
<comment type="caution">
    <text evidence="2">The sequence shown here is derived from an EMBL/GenBank/DDBJ whole genome shotgun (WGS) entry which is preliminary data.</text>
</comment>
<dbReference type="AlphaFoldDB" id="A0AA39QRW6"/>
<dbReference type="EMBL" id="JAFEKC020000022">
    <property type="protein sequence ID" value="KAK0508042.1"/>
    <property type="molecule type" value="Genomic_DNA"/>
</dbReference>
<accession>A0AA39QRW6</accession>
<evidence type="ECO:0000259" key="1">
    <source>
        <dbReference type="Pfam" id="PF06985"/>
    </source>
</evidence>
<proteinExistence type="predicted"/>
<gene>
    <name evidence="2" type="ORF">JMJ35_009931</name>
</gene>
<dbReference type="Proteomes" id="UP001166286">
    <property type="component" value="Unassembled WGS sequence"/>
</dbReference>
<dbReference type="InterPro" id="IPR010730">
    <property type="entry name" value="HET"/>
</dbReference>
<keyword evidence="3" id="KW-1185">Reference proteome</keyword>
<dbReference type="PANTHER" id="PTHR39596:SF2">
    <property type="entry name" value="HET DOMAIN PROTEIN (AFU_ORTHOLOGUE AFUA_1G17550)-RELATED"/>
    <property type="match status" value="1"/>
</dbReference>
<protein>
    <recommendedName>
        <fullName evidence="1">Heterokaryon incompatibility domain-containing protein</fullName>
    </recommendedName>
</protein>
<reference evidence="2" key="1">
    <citation type="submission" date="2023-03" db="EMBL/GenBank/DDBJ databases">
        <title>Complete genome of Cladonia borealis.</title>
        <authorList>
            <person name="Park H."/>
        </authorList>
    </citation>
    <scope>NUCLEOTIDE SEQUENCE</scope>
    <source>
        <strain evidence="2">ANT050790</strain>
    </source>
</reference>